<gene>
    <name evidence="3" type="ORF">FTUN_7790</name>
</gene>
<evidence type="ECO:0000313" key="3">
    <source>
        <dbReference type="EMBL" id="QJX00166.1"/>
    </source>
</evidence>
<dbReference type="KEGG" id="ftj:FTUN_7790"/>
<dbReference type="AlphaFoldDB" id="A0A6M5Z285"/>
<organism evidence="3 4">
    <name type="scientific">Frigoriglobus tundricola</name>
    <dbReference type="NCBI Taxonomy" id="2774151"/>
    <lineage>
        <taxon>Bacteria</taxon>
        <taxon>Pseudomonadati</taxon>
        <taxon>Planctomycetota</taxon>
        <taxon>Planctomycetia</taxon>
        <taxon>Gemmatales</taxon>
        <taxon>Gemmataceae</taxon>
        <taxon>Frigoriglobus</taxon>
    </lineage>
</organism>
<evidence type="ECO:0000313" key="4">
    <source>
        <dbReference type="Proteomes" id="UP000503447"/>
    </source>
</evidence>
<protein>
    <recommendedName>
        <fullName evidence="5">Rhodanese domain-containing protein</fullName>
    </recommendedName>
</protein>
<keyword evidence="2" id="KW-0732">Signal</keyword>
<feature type="signal peptide" evidence="2">
    <location>
        <begin position="1"/>
        <end position="21"/>
    </location>
</feature>
<proteinExistence type="predicted"/>
<dbReference type="RefSeq" id="WP_171474980.1">
    <property type="nucleotide sequence ID" value="NZ_CP053452.2"/>
</dbReference>
<sequence>MNHRPLAACLLMFALGCQKQADPAAPAPETKSANGSHDRSEGKGDGKSKTASVAFPPADWSVDDLAKYLSQKGIPVNVRPNPQNNLADRTAFNLYTGTETEPCVLVYHCRDAALAKDTAAALGADAFATGRFALGYLPGFQSAGSKQLLAKVKDGIR</sequence>
<dbReference type="EMBL" id="CP053452">
    <property type="protein sequence ID" value="QJX00166.1"/>
    <property type="molecule type" value="Genomic_DNA"/>
</dbReference>
<reference evidence="4" key="1">
    <citation type="submission" date="2020-05" db="EMBL/GenBank/DDBJ databases">
        <title>Frigoriglobus tundricola gen. nov., sp. nov., a psychrotolerant cellulolytic planctomycete of the family Gemmataceae with two divergent copies of 16S rRNA gene.</title>
        <authorList>
            <person name="Kulichevskaya I.S."/>
            <person name="Ivanova A.A."/>
            <person name="Naumoff D.G."/>
            <person name="Beletsky A.V."/>
            <person name="Rijpstra W.I.C."/>
            <person name="Sinninghe Damste J.S."/>
            <person name="Mardanov A.V."/>
            <person name="Ravin N.V."/>
            <person name="Dedysh S.N."/>
        </authorList>
    </citation>
    <scope>NUCLEOTIDE SEQUENCE [LARGE SCALE GENOMIC DNA]</scope>
    <source>
        <strain evidence="4">PL17</strain>
    </source>
</reference>
<keyword evidence="4" id="KW-1185">Reference proteome</keyword>
<feature type="compositionally biased region" description="Basic and acidic residues" evidence="1">
    <location>
        <begin position="36"/>
        <end position="48"/>
    </location>
</feature>
<dbReference type="Proteomes" id="UP000503447">
    <property type="component" value="Chromosome"/>
</dbReference>
<feature type="chain" id="PRO_5026936845" description="Rhodanese domain-containing protein" evidence="2">
    <location>
        <begin position="22"/>
        <end position="157"/>
    </location>
</feature>
<accession>A0A6M5Z285</accession>
<evidence type="ECO:0000256" key="1">
    <source>
        <dbReference type="SAM" id="MobiDB-lite"/>
    </source>
</evidence>
<name>A0A6M5Z285_9BACT</name>
<evidence type="ECO:0008006" key="5">
    <source>
        <dbReference type="Google" id="ProtNLM"/>
    </source>
</evidence>
<evidence type="ECO:0000256" key="2">
    <source>
        <dbReference type="SAM" id="SignalP"/>
    </source>
</evidence>
<feature type="region of interest" description="Disordered" evidence="1">
    <location>
        <begin position="22"/>
        <end position="55"/>
    </location>
</feature>
<dbReference type="PROSITE" id="PS51257">
    <property type="entry name" value="PROKAR_LIPOPROTEIN"/>
    <property type="match status" value="1"/>
</dbReference>